<feature type="transmembrane region" description="Helical" evidence="8">
    <location>
        <begin position="7"/>
        <end position="29"/>
    </location>
</feature>
<evidence type="ECO:0000256" key="6">
    <source>
        <dbReference type="ARBA" id="ARBA00022989"/>
    </source>
</evidence>
<keyword evidence="3 8" id="KW-0813">Transport</keyword>
<feature type="transmembrane region" description="Helical" evidence="8">
    <location>
        <begin position="335"/>
        <end position="355"/>
    </location>
</feature>
<evidence type="ECO:0000256" key="4">
    <source>
        <dbReference type="ARBA" id="ARBA00022475"/>
    </source>
</evidence>
<dbReference type="EMBL" id="JAQIOY010000002">
    <property type="protein sequence ID" value="MDA7424688.1"/>
    <property type="molecule type" value="Genomic_DNA"/>
</dbReference>
<evidence type="ECO:0000256" key="8">
    <source>
        <dbReference type="RuleBase" id="RU365088"/>
    </source>
</evidence>
<evidence type="ECO:0000259" key="9">
    <source>
        <dbReference type="PROSITE" id="PS50850"/>
    </source>
</evidence>
<feature type="domain" description="Major facilitator superfamily (MFS) profile" evidence="9">
    <location>
        <begin position="7"/>
        <end position="387"/>
    </location>
</feature>
<dbReference type="Pfam" id="PF07690">
    <property type="entry name" value="MFS_1"/>
    <property type="match status" value="1"/>
</dbReference>
<keyword evidence="4" id="KW-1003">Cell membrane</keyword>
<sequence>MTKPAPHLITFVLLTALTVISTTMFLPALPAMQSEFGVNEATIGLSVTAYMIAAAGLQLLLGPLSDRVGRRPVIVSVLSIYAASSLVCVFAQDIVVFLAARTVQAVAMTAGILVAAMVRDLFDGPMAAAKLATISSAMAIVPMMAPVLGGFLDVQFGWRSIFVFYALTGAGLLIWVLRDLAETRPDRTAETPERRRMLLREARFWAFAFCQALGAGGFYVFLVGSPFVAAALYGLDSGQIGIGLGSVTMGFMAASALSARTVHRFGPFRLIVVGRLASLLGLGAGFVVFSITTPPVWVFYAVTIWVGVGNGLTLANANALALAVRPRLAGTASGICGALGNLVIAAMSMVTTITLADEASATRLLLLLMGVVGASLFSAILGHRLDRGQGQGA</sequence>
<dbReference type="PROSITE" id="PS00216">
    <property type="entry name" value="SUGAR_TRANSPORT_1"/>
    <property type="match status" value="1"/>
</dbReference>
<dbReference type="PANTHER" id="PTHR43124:SF3">
    <property type="entry name" value="CHLORAMPHENICOL EFFLUX PUMP RV0191"/>
    <property type="match status" value="1"/>
</dbReference>
<keyword evidence="7 8" id="KW-0472">Membrane</keyword>
<dbReference type="InterPro" id="IPR005829">
    <property type="entry name" value="Sugar_transporter_CS"/>
</dbReference>
<comment type="subcellular location">
    <subcellularLocation>
        <location evidence="8">Cell inner membrane</location>
        <topology evidence="8">Multi-pass membrane protein</topology>
    </subcellularLocation>
    <subcellularLocation>
        <location evidence="1">Cell membrane</location>
        <topology evidence="1">Multi-pass membrane protein</topology>
    </subcellularLocation>
</comment>
<evidence type="ECO:0000256" key="7">
    <source>
        <dbReference type="ARBA" id="ARBA00023136"/>
    </source>
</evidence>
<dbReference type="InterPro" id="IPR011701">
    <property type="entry name" value="MFS"/>
</dbReference>
<feature type="transmembrane region" description="Helical" evidence="8">
    <location>
        <begin position="204"/>
        <end position="233"/>
    </location>
</feature>
<evidence type="ECO:0000256" key="3">
    <source>
        <dbReference type="ARBA" id="ARBA00022448"/>
    </source>
</evidence>
<feature type="transmembrane region" description="Helical" evidence="8">
    <location>
        <begin position="239"/>
        <end position="258"/>
    </location>
</feature>
<dbReference type="InterPro" id="IPR036259">
    <property type="entry name" value="MFS_trans_sf"/>
</dbReference>
<comment type="similarity">
    <text evidence="2 8">Belongs to the major facilitator superfamily. Bcr/CmlA family.</text>
</comment>
<evidence type="ECO:0000256" key="1">
    <source>
        <dbReference type="ARBA" id="ARBA00004651"/>
    </source>
</evidence>
<gene>
    <name evidence="10" type="ORF">PFY00_08130</name>
</gene>
<dbReference type="PROSITE" id="PS50850">
    <property type="entry name" value="MFS"/>
    <property type="match status" value="1"/>
</dbReference>
<comment type="caution">
    <text evidence="10">The sequence shown here is derived from an EMBL/GenBank/DDBJ whole genome shotgun (WGS) entry which is preliminary data.</text>
</comment>
<keyword evidence="5 8" id="KW-0812">Transmembrane</keyword>
<evidence type="ECO:0000256" key="5">
    <source>
        <dbReference type="ARBA" id="ARBA00022692"/>
    </source>
</evidence>
<dbReference type="RefSeq" id="WP_271432036.1">
    <property type="nucleotide sequence ID" value="NZ_JAQIOY010000002.1"/>
</dbReference>
<feature type="transmembrane region" description="Helical" evidence="8">
    <location>
        <begin position="73"/>
        <end position="92"/>
    </location>
</feature>
<feature type="transmembrane region" description="Helical" evidence="8">
    <location>
        <begin position="270"/>
        <end position="291"/>
    </location>
</feature>
<dbReference type="InterPro" id="IPR050189">
    <property type="entry name" value="MFS_Efflux_Transporters"/>
</dbReference>
<dbReference type="Proteomes" id="UP001210720">
    <property type="component" value="Unassembled WGS sequence"/>
</dbReference>
<feature type="transmembrane region" description="Helical" evidence="8">
    <location>
        <begin position="41"/>
        <end position="61"/>
    </location>
</feature>
<keyword evidence="8" id="KW-0997">Cell inner membrane</keyword>
<dbReference type="SUPFAM" id="SSF103473">
    <property type="entry name" value="MFS general substrate transporter"/>
    <property type="match status" value="1"/>
</dbReference>
<dbReference type="InterPro" id="IPR004812">
    <property type="entry name" value="Efflux_drug-R_Bcr/CmlA"/>
</dbReference>
<dbReference type="CDD" id="cd17320">
    <property type="entry name" value="MFS_MdfA_MDR_like"/>
    <property type="match status" value="1"/>
</dbReference>
<organism evidence="10 11">
    <name type="scientific">Thalassococcus lentus</name>
    <dbReference type="NCBI Taxonomy" id="1210524"/>
    <lineage>
        <taxon>Bacteria</taxon>
        <taxon>Pseudomonadati</taxon>
        <taxon>Pseudomonadota</taxon>
        <taxon>Alphaproteobacteria</taxon>
        <taxon>Rhodobacterales</taxon>
        <taxon>Roseobacteraceae</taxon>
        <taxon>Thalassococcus</taxon>
    </lineage>
</organism>
<feature type="transmembrane region" description="Helical" evidence="8">
    <location>
        <begin position="361"/>
        <end position="381"/>
    </location>
</feature>
<dbReference type="PANTHER" id="PTHR43124">
    <property type="entry name" value="PURINE EFFLUX PUMP PBUE"/>
    <property type="match status" value="1"/>
</dbReference>
<feature type="transmembrane region" description="Helical" evidence="8">
    <location>
        <begin position="98"/>
        <end position="119"/>
    </location>
</feature>
<evidence type="ECO:0000313" key="10">
    <source>
        <dbReference type="EMBL" id="MDA7424688.1"/>
    </source>
</evidence>
<reference evidence="10 11" key="1">
    <citation type="submission" date="2023-01" db="EMBL/GenBank/DDBJ databases">
        <title>Thalassococcus onchidii sp. nov., isolated from a marine invertebrate from the South China Sea.</title>
        <authorList>
            <person name="Xu S."/>
            <person name="Liu Z."/>
            <person name="Xu Y."/>
        </authorList>
    </citation>
    <scope>NUCLEOTIDE SEQUENCE [LARGE SCALE GENOMIC DNA]</scope>
    <source>
        <strain evidence="10 11">KCTC 32084</strain>
    </source>
</reference>
<accession>A0ABT4XRW4</accession>
<feature type="transmembrane region" description="Helical" evidence="8">
    <location>
        <begin position="131"/>
        <end position="152"/>
    </location>
</feature>
<name>A0ABT4XRW4_9RHOB</name>
<keyword evidence="11" id="KW-1185">Reference proteome</keyword>
<dbReference type="Gene3D" id="1.20.1720.10">
    <property type="entry name" value="Multidrug resistance protein D"/>
    <property type="match status" value="1"/>
</dbReference>
<evidence type="ECO:0000256" key="2">
    <source>
        <dbReference type="ARBA" id="ARBA00006236"/>
    </source>
</evidence>
<protein>
    <recommendedName>
        <fullName evidence="8">Bcr/CflA family efflux transporter</fullName>
    </recommendedName>
</protein>
<evidence type="ECO:0000313" key="11">
    <source>
        <dbReference type="Proteomes" id="UP001210720"/>
    </source>
</evidence>
<dbReference type="NCBIfam" id="TIGR00710">
    <property type="entry name" value="efflux_Bcr_CflA"/>
    <property type="match status" value="1"/>
</dbReference>
<feature type="transmembrane region" description="Helical" evidence="8">
    <location>
        <begin position="297"/>
        <end position="323"/>
    </location>
</feature>
<dbReference type="InterPro" id="IPR020846">
    <property type="entry name" value="MFS_dom"/>
</dbReference>
<keyword evidence="6 8" id="KW-1133">Transmembrane helix</keyword>
<feature type="transmembrane region" description="Helical" evidence="8">
    <location>
        <begin position="158"/>
        <end position="177"/>
    </location>
</feature>
<proteinExistence type="inferred from homology"/>